<feature type="region of interest" description="Disordered" evidence="5">
    <location>
        <begin position="334"/>
        <end position="359"/>
    </location>
</feature>
<comment type="similarity">
    <text evidence="2">Belongs to the RENT3 family.</text>
</comment>
<comment type="caution">
    <text evidence="7">The sequence shown here is derived from an EMBL/GenBank/DDBJ whole genome shotgun (WGS) entry which is preliminary data.</text>
</comment>
<evidence type="ECO:0000313" key="7">
    <source>
        <dbReference type="EMBL" id="RDY06586.1"/>
    </source>
</evidence>
<dbReference type="Proteomes" id="UP000257109">
    <property type="component" value="Unassembled WGS sequence"/>
</dbReference>
<feature type="region of interest" description="Disordered" evidence="5">
    <location>
        <begin position="167"/>
        <end position="267"/>
    </location>
</feature>
<evidence type="ECO:0000259" key="6">
    <source>
        <dbReference type="Pfam" id="PF03467"/>
    </source>
</evidence>
<proteinExistence type="inferred from homology"/>
<feature type="compositionally biased region" description="Basic and acidic residues" evidence="5">
    <location>
        <begin position="216"/>
        <end position="227"/>
    </location>
</feature>
<dbReference type="FunFam" id="3.30.70.330:FF:000255">
    <property type="entry name" value="Regulator of nonsense transcripts UPF3"/>
    <property type="match status" value="1"/>
</dbReference>
<gene>
    <name evidence="7" type="primary">UPF3</name>
    <name evidence="7" type="ORF">CR513_09402</name>
</gene>
<dbReference type="InterPro" id="IPR039722">
    <property type="entry name" value="Upf3"/>
</dbReference>
<protein>
    <submittedName>
        <fullName evidence="7">Regulator of nonsense transcripts UPF3</fullName>
    </submittedName>
</protein>
<accession>A0A371HUX4</accession>
<dbReference type="InterPro" id="IPR012677">
    <property type="entry name" value="Nucleotide-bd_a/b_plait_sf"/>
</dbReference>
<dbReference type="GO" id="GO:0003729">
    <property type="term" value="F:mRNA binding"/>
    <property type="evidence" value="ECO:0007669"/>
    <property type="project" value="TreeGrafter"/>
</dbReference>
<dbReference type="STRING" id="157652.A0A371HUX4"/>
<dbReference type="AlphaFoldDB" id="A0A371HUX4"/>
<feature type="region of interest" description="Disordered" evidence="5">
    <location>
        <begin position="391"/>
        <end position="473"/>
    </location>
</feature>
<dbReference type="GO" id="GO:0005730">
    <property type="term" value="C:nucleolus"/>
    <property type="evidence" value="ECO:0007669"/>
    <property type="project" value="TreeGrafter"/>
</dbReference>
<keyword evidence="4" id="KW-0539">Nucleus</keyword>
<dbReference type="PANTHER" id="PTHR13112">
    <property type="entry name" value="UPF3 REGULATOR OF NONSENSE TRANSCRIPTS-LIKE PROTEIN"/>
    <property type="match status" value="1"/>
</dbReference>
<sequence length="524" mass="57924">MKGALDRTKVVLRHLPPSISEAALLAQIDAAFAGRYNWLSFRPGKISQKHISYSRAYIDFKRPEDVVAFAEFFNGHIFVNEKGSQFKVIVEYAPSQRVPRQWSKKDGRDGTIYKDSEYVEFLELLAKPVENLPSAEIQLEKREAERSGAAKDIPIITPLMDFVRQKRAAKGPRRLLSNGKVSRRAGTSSNGSPSSATSRRGSGKKRVSATMYVARDPAKSSTIKDKSSYTLVPRQGDQHLSNKASNMASSDGNQTLDENGVSGNNDAGKKKILLLKGKEREIITVSDVDSMPQHHNVTSSAKMLIGSTVLKQNQRHEGSGRIIRSILSKKELRQSQSSRALAEQQTQMSNLEKEKQPTHPVHVQLILKGANGTLENKIAVHDSHVIIERQERHVRQKDRPDHGVWTSRSNGVDESLSYASARVDPSEGGHTDLKHDPPNARSGEVKSLGSVRTSHSSENGFNKHFGRRGPTHGVKDVIGYSHLSEGKHPRRSSTSAYGSNEFTFNKAVVQFSVNLDGAKILVCT</sequence>
<dbReference type="Pfam" id="PF03467">
    <property type="entry name" value="Smg4_UPF3"/>
    <property type="match status" value="1"/>
</dbReference>
<dbReference type="CDD" id="cd12455">
    <property type="entry name" value="RRM_like_Smg4_UPF3"/>
    <property type="match status" value="1"/>
</dbReference>
<name>A0A371HUX4_MUCPR</name>
<feature type="compositionally biased region" description="Polar residues" evidence="5">
    <location>
        <begin position="334"/>
        <end position="350"/>
    </location>
</feature>
<dbReference type="EMBL" id="QJKJ01001661">
    <property type="protein sequence ID" value="RDY06586.1"/>
    <property type="molecule type" value="Genomic_DNA"/>
</dbReference>
<evidence type="ECO:0000256" key="1">
    <source>
        <dbReference type="ARBA" id="ARBA00004123"/>
    </source>
</evidence>
<dbReference type="OrthoDB" id="18087at2759"/>
<feature type="domain" description="UPF3" evidence="6">
    <location>
        <begin position="7"/>
        <end position="168"/>
    </location>
</feature>
<dbReference type="InterPro" id="IPR035979">
    <property type="entry name" value="RBD_domain_sf"/>
</dbReference>
<evidence type="ECO:0000256" key="4">
    <source>
        <dbReference type="ARBA" id="ARBA00023242"/>
    </source>
</evidence>
<comment type="subcellular location">
    <subcellularLocation>
        <location evidence="1">Nucleus</location>
    </subcellularLocation>
</comment>
<dbReference type="InterPro" id="IPR005120">
    <property type="entry name" value="UPF3_dom"/>
</dbReference>
<keyword evidence="3" id="KW-0866">Nonsense-mediated mRNA decay</keyword>
<evidence type="ECO:0000256" key="3">
    <source>
        <dbReference type="ARBA" id="ARBA00023161"/>
    </source>
</evidence>
<evidence type="ECO:0000313" key="8">
    <source>
        <dbReference type="Proteomes" id="UP000257109"/>
    </source>
</evidence>
<dbReference type="Gene3D" id="3.30.70.330">
    <property type="match status" value="1"/>
</dbReference>
<dbReference type="GO" id="GO:0005737">
    <property type="term" value="C:cytoplasm"/>
    <property type="evidence" value="ECO:0007669"/>
    <property type="project" value="TreeGrafter"/>
</dbReference>
<feature type="compositionally biased region" description="Polar residues" evidence="5">
    <location>
        <begin position="450"/>
        <end position="460"/>
    </location>
</feature>
<evidence type="ECO:0000256" key="2">
    <source>
        <dbReference type="ARBA" id="ARBA00005991"/>
    </source>
</evidence>
<dbReference type="PANTHER" id="PTHR13112:SF0">
    <property type="entry name" value="FI21285P1"/>
    <property type="match status" value="1"/>
</dbReference>
<dbReference type="SUPFAM" id="SSF54928">
    <property type="entry name" value="RNA-binding domain, RBD"/>
    <property type="match status" value="1"/>
</dbReference>
<feature type="compositionally biased region" description="Polar residues" evidence="5">
    <location>
        <begin position="238"/>
        <end position="265"/>
    </location>
</feature>
<feature type="compositionally biased region" description="Basic and acidic residues" evidence="5">
    <location>
        <begin position="424"/>
        <end position="438"/>
    </location>
</feature>
<evidence type="ECO:0000256" key="5">
    <source>
        <dbReference type="SAM" id="MobiDB-lite"/>
    </source>
</evidence>
<feature type="compositionally biased region" description="Basic and acidic residues" evidence="5">
    <location>
        <begin position="391"/>
        <end position="402"/>
    </location>
</feature>
<organism evidence="7 8">
    <name type="scientific">Mucuna pruriens</name>
    <name type="common">Velvet bean</name>
    <name type="synonym">Dolichos pruriens</name>
    <dbReference type="NCBI Taxonomy" id="157652"/>
    <lineage>
        <taxon>Eukaryota</taxon>
        <taxon>Viridiplantae</taxon>
        <taxon>Streptophyta</taxon>
        <taxon>Embryophyta</taxon>
        <taxon>Tracheophyta</taxon>
        <taxon>Spermatophyta</taxon>
        <taxon>Magnoliopsida</taxon>
        <taxon>eudicotyledons</taxon>
        <taxon>Gunneridae</taxon>
        <taxon>Pentapetalae</taxon>
        <taxon>rosids</taxon>
        <taxon>fabids</taxon>
        <taxon>Fabales</taxon>
        <taxon>Fabaceae</taxon>
        <taxon>Papilionoideae</taxon>
        <taxon>50 kb inversion clade</taxon>
        <taxon>NPAAA clade</taxon>
        <taxon>indigoferoid/millettioid clade</taxon>
        <taxon>Phaseoleae</taxon>
        <taxon>Mucuna</taxon>
    </lineage>
</organism>
<dbReference type="GO" id="GO:0000184">
    <property type="term" value="P:nuclear-transcribed mRNA catabolic process, nonsense-mediated decay"/>
    <property type="evidence" value="ECO:0007669"/>
    <property type="project" value="UniProtKB-KW"/>
</dbReference>
<reference evidence="7" key="1">
    <citation type="submission" date="2018-05" db="EMBL/GenBank/DDBJ databases">
        <title>Draft genome of Mucuna pruriens seed.</title>
        <authorList>
            <person name="Nnadi N.E."/>
            <person name="Vos R."/>
            <person name="Hasami M.H."/>
            <person name="Devisetty U.K."/>
            <person name="Aguiy J.C."/>
        </authorList>
    </citation>
    <scope>NUCLEOTIDE SEQUENCE [LARGE SCALE GENOMIC DNA]</scope>
    <source>
        <strain evidence="7">JCA_2017</strain>
    </source>
</reference>
<dbReference type="GO" id="GO:0045727">
    <property type="term" value="P:positive regulation of translation"/>
    <property type="evidence" value="ECO:0007669"/>
    <property type="project" value="TreeGrafter"/>
</dbReference>
<keyword evidence="8" id="KW-1185">Reference proteome</keyword>
<feature type="compositionally biased region" description="Low complexity" evidence="5">
    <location>
        <begin position="185"/>
        <end position="198"/>
    </location>
</feature>